<reference evidence="2 3" key="1">
    <citation type="submission" date="2020-05" db="EMBL/GenBank/DDBJ databases">
        <title>Vigna angularis (adzuki bean) Var. LongXiaoDou No. 4 denovo assembly.</title>
        <authorList>
            <person name="Xiang H."/>
        </authorList>
    </citation>
    <scope>NUCLEOTIDE SEQUENCE [LARGE SCALE GENOMIC DNA]</scope>
    <source>
        <tissue evidence="2">Leaf</tissue>
    </source>
</reference>
<gene>
    <name evidence="2" type="ORF">HKW66_Vig0118180</name>
</gene>
<evidence type="ECO:0000313" key="3">
    <source>
        <dbReference type="Proteomes" id="UP000743370"/>
    </source>
</evidence>
<organism evidence="2 3">
    <name type="scientific">Phaseolus angularis</name>
    <name type="common">Azuki bean</name>
    <name type="synonym">Vigna angularis</name>
    <dbReference type="NCBI Taxonomy" id="3914"/>
    <lineage>
        <taxon>Eukaryota</taxon>
        <taxon>Viridiplantae</taxon>
        <taxon>Streptophyta</taxon>
        <taxon>Embryophyta</taxon>
        <taxon>Tracheophyta</taxon>
        <taxon>Spermatophyta</taxon>
        <taxon>Magnoliopsida</taxon>
        <taxon>eudicotyledons</taxon>
        <taxon>Gunneridae</taxon>
        <taxon>Pentapetalae</taxon>
        <taxon>rosids</taxon>
        <taxon>fabids</taxon>
        <taxon>Fabales</taxon>
        <taxon>Fabaceae</taxon>
        <taxon>Papilionoideae</taxon>
        <taxon>50 kb inversion clade</taxon>
        <taxon>NPAAA clade</taxon>
        <taxon>indigoferoid/millettioid clade</taxon>
        <taxon>Phaseoleae</taxon>
        <taxon>Vigna</taxon>
    </lineage>
</organism>
<sequence length="66" mass="7794">MRLSYRSRLPSCKNEPTPRSERKSSLHAKHEPELEKRKRRFAPPSLRGETKQEEQKKMKMGASPFL</sequence>
<feature type="compositionally biased region" description="Basic and acidic residues" evidence="1">
    <location>
        <begin position="48"/>
        <end position="57"/>
    </location>
</feature>
<evidence type="ECO:0000256" key="1">
    <source>
        <dbReference type="SAM" id="MobiDB-lite"/>
    </source>
</evidence>
<feature type="region of interest" description="Disordered" evidence="1">
    <location>
        <begin position="1"/>
        <end position="66"/>
    </location>
</feature>
<protein>
    <submittedName>
        <fullName evidence="2">Uncharacterized protein</fullName>
    </submittedName>
</protein>
<dbReference type="EMBL" id="JABFOF010000008">
    <property type="protein sequence ID" value="KAG2384726.1"/>
    <property type="molecule type" value="Genomic_DNA"/>
</dbReference>
<feature type="compositionally biased region" description="Basic and acidic residues" evidence="1">
    <location>
        <begin position="16"/>
        <end position="36"/>
    </location>
</feature>
<dbReference type="AlphaFoldDB" id="A0A8T0JVU9"/>
<accession>A0A8T0JVU9</accession>
<comment type="caution">
    <text evidence="2">The sequence shown here is derived from an EMBL/GenBank/DDBJ whole genome shotgun (WGS) entry which is preliminary data.</text>
</comment>
<evidence type="ECO:0000313" key="2">
    <source>
        <dbReference type="EMBL" id="KAG2384726.1"/>
    </source>
</evidence>
<name>A0A8T0JVU9_PHAAN</name>
<dbReference type="Proteomes" id="UP000743370">
    <property type="component" value="Unassembled WGS sequence"/>
</dbReference>
<proteinExistence type="predicted"/>